<evidence type="ECO:0000256" key="5">
    <source>
        <dbReference type="ARBA" id="ARBA00022844"/>
    </source>
</evidence>
<evidence type="ECO:0000313" key="9">
    <source>
        <dbReference type="Proteomes" id="UP000207744"/>
    </source>
</evidence>
<dbReference type="Proteomes" id="UP000207744">
    <property type="component" value="Segment"/>
</dbReference>
<evidence type="ECO:0000313" key="8">
    <source>
        <dbReference type="EMBL" id="AAB02619.1"/>
    </source>
</evidence>
<dbReference type="GO" id="GO:0039617">
    <property type="term" value="C:T=3 icosahedral viral capsid"/>
    <property type="evidence" value="ECO:0007669"/>
    <property type="project" value="UniProtKB-KW"/>
</dbReference>
<dbReference type="PIR" id="JQ2190">
    <property type="entry name" value="JQ2190"/>
</dbReference>
<dbReference type="GeneID" id="1496979"/>
<evidence type="ECO:0000256" key="4">
    <source>
        <dbReference type="ARBA" id="ARBA00022561"/>
    </source>
</evidence>
<keyword evidence="4 8" id="KW-0167">Capsid protein</keyword>
<sequence length="351" mass="37956">MAIKEDPRLVKMASLGVPWAVKVTTKGWGSLTTKQKIAARAALQIPMRVTKQPTPKVVRVSAPAAVSYREVTGAPRVTTAGKVLTHTASELITTLKKNTSLEPKYVEAIVNPSRVGTFNQLPDIAASYEKYKFTSLRFRYSSTCPTSTGGKVALAFERDAANPLPDNLTAFYNLEGNTSSNPRDSFVLTVPCDNVARFVADGGSDPKLVDFGKLLAASYGQGEGDANGLGEIHIEYTVQLYNRLGSAQRSQIGSLDGKFLGPRLVEVTSGKSDKGTKFTFSFHGCGLIPILWLAKPRWPLTAGSAVACEVLGQSGDDSVQWAGIRISEREQTVEFEHTETTPEAKWSVSRL</sequence>
<dbReference type="EMBL" id="L16015">
    <property type="protein sequence ID" value="AAB02619.1"/>
    <property type="molecule type" value="Genomic_RNA"/>
</dbReference>
<keyword evidence="5" id="KW-0946">Virion</keyword>
<dbReference type="OrthoDB" id="17533at10239"/>
<dbReference type="Pfam" id="PF00729">
    <property type="entry name" value="Viral_coat"/>
    <property type="match status" value="1"/>
</dbReference>
<dbReference type="PROSITE" id="PS00555">
    <property type="entry name" value="ICOSAH_VIR_COAT_S"/>
    <property type="match status" value="1"/>
</dbReference>
<evidence type="ECO:0000259" key="7">
    <source>
        <dbReference type="Pfam" id="PF00729"/>
    </source>
</evidence>
<keyword evidence="6" id="KW-1142">T=3 icosahedral capsid protein</keyword>
<feature type="domain" description="Icosahedral viral capsid protein S" evidence="7">
    <location>
        <begin position="60"/>
        <end position="241"/>
    </location>
</feature>
<dbReference type="GO" id="GO:0005198">
    <property type="term" value="F:structural molecule activity"/>
    <property type="evidence" value="ECO:0007669"/>
    <property type="project" value="InterPro"/>
</dbReference>
<dbReference type="InterPro" id="IPR000937">
    <property type="entry name" value="Capsid_prot_S-dom_vir"/>
</dbReference>
<dbReference type="SUPFAM" id="SSF88633">
    <property type="entry name" value="Positive stranded ssRNA viruses"/>
    <property type="match status" value="1"/>
</dbReference>
<dbReference type="Gene3D" id="2.60.120.20">
    <property type="match status" value="1"/>
</dbReference>
<reference evidence="8 9" key="1">
    <citation type="journal article" date="1993" name="J. Gen. Virol.">
        <title>The genomic sequence of cardamine chlorotic fleck carmovirus.</title>
        <authorList>
            <person name="Skotnicki M.L."/>
            <person name="Mackenzie A.M."/>
            <person name="Torronen M."/>
            <person name="Gibbs A.J."/>
        </authorList>
    </citation>
    <scope>NUCLEOTIDE SEQUENCE [LARGE SCALE GENOMIC DNA]</scope>
</reference>
<organism evidence="8 9">
    <name type="scientific">Cardamine chlorotic fleck virus</name>
    <dbReference type="NCBI Taxonomy" id="31711"/>
    <lineage>
        <taxon>Viruses</taxon>
        <taxon>Riboviria</taxon>
        <taxon>Orthornavirae</taxon>
        <taxon>Kitrinoviricota</taxon>
        <taxon>Tolucaviricetes</taxon>
        <taxon>Tolivirales</taxon>
        <taxon>Tombusviridae</taxon>
        <taxon>Procedovirinae</taxon>
        <taxon>Betacarmovirus</taxon>
        <taxon>Betacarmovirus cardaminis</taxon>
    </lineage>
</organism>
<evidence type="ECO:0000256" key="2">
    <source>
        <dbReference type="ARBA" id="ARBA00007446"/>
    </source>
</evidence>
<dbReference type="Gene3D" id="2.60.40.3420">
    <property type="match status" value="1"/>
</dbReference>
<dbReference type="KEGG" id="vg:1496979"/>
<accession>Q65990</accession>
<comment type="similarity">
    <text evidence="2">Belongs to the icosahedral plant coat protein family.</text>
</comment>
<name>Q65990_9TOMB</name>
<dbReference type="PRINTS" id="PR00233">
    <property type="entry name" value="ICOSAHEDRAL"/>
</dbReference>
<dbReference type="RefSeq" id="NP_041887.1">
    <property type="nucleotide sequence ID" value="NC_001600.1"/>
</dbReference>
<dbReference type="InterPro" id="IPR029053">
    <property type="entry name" value="Viral_coat"/>
</dbReference>
<evidence type="ECO:0000256" key="6">
    <source>
        <dbReference type="ARBA" id="ARBA00023060"/>
    </source>
</evidence>
<comment type="subcellular location">
    <subcellularLocation>
        <location evidence="1">Virion</location>
    </subcellularLocation>
</comment>
<evidence type="ECO:0000256" key="1">
    <source>
        <dbReference type="ARBA" id="ARBA00004328"/>
    </source>
</evidence>
<keyword evidence="9" id="KW-1185">Reference proteome</keyword>
<protein>
    <recommendedName>
        <fullName evidence="3">Capsid protein</fullName>
    </recommendedName>
</protein>
<evidence type="ECO:0000256" key="3">
    <source>
        <dbReference type="ARBA" id="ARBA00018091"/>
    </source>
</evidence>
<proteinExistence type="inferred from homology"/>